<dbReference type="Proteomes" id="UP000828390">
    <property type="component" value="Unassembled WGS sequence"/>
</dbReference>
<dbReference type="EMBL" id="JAIWYP010000002">
    <property type="protein sequence ID" value="KAH3863207.1"/>
    <property type="molecule type" value="Genomic_DNA"/>
</dbReference>
<protein>
    <submittedName>
        <fullName evidence="1">Uncharacterized protein</fullName>
    </submittedName>
</protein>
<evidence type="ECO:0000313" key="1">
    <source>
        <dbReference type="EMBL" id="KAH3863207.1"/>
    </source>
</evidence>
<sequence>MEQRGSILTETPPICIYTVYLSRLLNRLCKLRNGNGKTPQCVTSVVPVTSGATPPAEWYPACVVHVTGPCCMMWSQWDGRR</sequence>
<reference evidence="1" key="2">
    <citation type="submission" date="2020-11" db="EMBL/GenBank/DDBJ databases">
        <authorList>
            <person name="McCartney M.A."/>
            <person name="Auch B."/>
            <person name="Kono T."/>
            <person name="Mallez S."/>
            <person name="Becker A."/>
            <person name="Gohl D.M."/>
            <person name="Silverstein K.A.T."/>
            <person name="Koren S."/>
            <person name="Bechman K.B."/>
            <person name="Herman A."/>
            <person name="Abrahante J.E."/>
            <person name="Garbe J."/>
        </authorList>
    </citation>
    <scope>NUCLEOTIDE SEQUENCE</scope>
    <source>
        <strain evidence="1">Duluth1</strain>
        <tissue evidence="1">Whole animal</tissue>
    </source>
</reference>
<name>A0A9D4RE15_DREPO</name>
<evidence type="ECO:0000313" key="2">
    <source>
        <dbReference type="Proteomes" id="UP000828390"/>
    </source>
</evidence>
<comment type="caution">
    <text evidence="1">The sequence shown here is derived from an EMBL/GenBank/DDBJ whole genome shotgun (WGS) entry which is preliminary data.</text>
</comment>
<accession>A0A9D4RE15</accession>
<reference evidence="1" key="1">
    <citation type="journal article" date="2019" name="bioRxiv">
        <title>The Genome of the Zebra Mussel, Dreissena polymorpha: A Resource for Invasive Species Research.</title>
        <authorList>
            <person name="McCartney M.A."/>
            <person name="Auch B."/>
            <person name="Kono T."/>
            <person name="Mallez S."/>
            <person name="Zhang Y."/>
            <person name="Obille A."/>
            <person name="Becker A."/>
            <person name="Abrahante J.E."/>
            <person name="Garbe J."/>
            <person name="Badalamenti J.P."/>
            <person name="Herman A."/>
            <person name="Mangelson H."/>
            <person name="Liachko I."/>
            <person name="Sullivan S."/>
            <person name="Sone E.D."/>
            <person name="Koren S."/>
            <person name="Silverstein K.A.T."/>
            <person name="Beckman K.B."/>
            <person name="Gohl D.M."/>
        </authorList>
    </citation>
    <scope>NUCLEOTIDE SEQUENCE</scope>
    <source>
        <strain evidence="1">Duluth1</strain>
        <tissue evidence="1">Whole animal</tissue>
    </source>
</reference>
<dbReference type="AlphaFoldDB" id="A0A9D4RE15"/>
<organism evidence="1 2">
    <name type="scientific">Dreissena polymorpha</name>
    <name type="common">Zebra mussel</name>
    <name type="synonym">Mytilus polymorpha</name>
    <dbReference type="NCBI Taxonomy" id="45954"/>
    <lineage>
        <taxon>Eukaryota</taxon>
        <taxon>Metazoa</taxon>
        <taxon>Spiralia</taxon>
        <taxon>Lophotrochozoa</taxon>
        <taxon>Mollusca</taxon>
        <taxon>Bivalvia</taxon>
        <taxon>Autobranchia</taxon>
        <taxon>Heteroconchia</taxon>
        <taxon>Euheterodonta</taxon>
        <taxon>Imparidentia</taxon>
        <taxon>Neoheterodontei</taxon>
        <taxon>Myida</taxon>
        <taxon>Dreissenoidea</taxon>
        <taxon>Dreissenidae</taxon>
        <taxon>Dreissena</taxon>
    </lineage>
</organism>
<keyword evidence="2" id="KW-1185">Reference proteome</keyword>
<proteinExistence type="predicted"/>
<gene>
    <name evidence="1" type="ORF">DPMN_026187</name>
</gene>